<sequence length="808" mass="86896">MKKITLILILLAINISTSQTILSVGDIAINGFNSRNPDQFSFILLTSIDAGTSINFTDNGWDNTTNDFRYTGTGAFGEGVITWTSTSYLPCGTQVVIDVDPVNASIANAVETDSNFGLNNSGDQILAFQGNTTTPNFLYAINFGSTTGWTNTTITTNTSAVPPGLADGVSAINFGDFDNGSHDCTTETNQALLFADVSNSANWSFTNGSGSHSNLGTCSYSCEPCSNTITWDGANWNNGVGPDSTLNAIINGDYTTSVDGSFTTCSLTVNAGYILNVSDGTYVDVNNDVQVDGTIIVQTTANFKQNDDAATFTVSPTGLARVNKTTPFKDKWYYYTYWSSPVDGETIESVFPDVDGDRRFWFEAANFVDEHSVGTTNGIPDDIDDDGNDWQIAYGANTMIPGMGYAVTEPRSHSALGAQGYYTFEGAFNTGDKTVTISTNAANIAPAQNWNFIGNPYPSAIDFDAFYAANNTVIDGAAYLWSQATPPDAANAGNQNLNFSKNDYAIYAVGSGSITTSPGGSGTTPNQYIPSGQGFFVAGLGAGGTATFTNAMRMADVSSNTQFFKTTSTKEETSTANRLWLNLTSDNGVFNQILIAYVDGATNGMDGLTYDAPRLSISSLPAVLYSSIENESTKFAIQGKHSSSLTTNEVIKLGFSSNINQPTIYTISLANFEGEFLGNNMVILKDNLLNKTHNLSDTDYSFTSETGVFNNRFEIVFNATVLNTETFNTNTNKLSIINLENNYVKFSVSSNETIKSVKILDLVGREIYNFSGNSSSEIFQLNNLKNKIYIAKVELENGQVLNKKAIKN</sequence>
<proteinExistence type="predicted"/>
<protein>
    <submittedName>
        <fullName evidence="2">T9SS type A sorting domain-containing protein</fullName>
    </submittedName>
</protein>
<dbReference type="EMBL" id="JAJAPX010000001">
    <property type="protein sequence ID" value="MCB4807415.1"/>
    <property type="molecule type" value="Genomic_DNA"/>
</dbReference>
<gene>
    <name evidence="2" type="ORF">LG651_04060</name>
</gene>
<feature type="chain" id="PRO_5040787697" evidence="1">
    <location>
        <begin position="19"/>
        <end position="808"/>
    </location>
</feature>
<accession>A0A9X1I5W5</accession>
<dbReference type="RefSeq" id="WP_226694868.1">
    <property type="nucleotide sequence ID" value="NZ_JAJAPX010000001.1"/>
</dbReference>
<organism evidence="2 3">
    <name type="scientific">Neotamlana sargassicola</name>
    <dbReference type="NCBI Taxonomy" id="2883125"/>
    <lineage>
        <taxon>Bacteria</taxon>
        <taxon>Pseudomonadati</taxon>
        <taxon>Bacteroidota</taxon>
        <taxon>Flavobacteriia</taxon>
        <taxon>Flavobacteriales</taxon>
        <taxon>Flavobacteriaceae</taxon>
        <taxon>Neotamlana</taxon>
    </lineage>
</organism>
<dbReference type="AlphaFoldDB" id="A0A9X1I5W5"/>
<evidence type="ECO:0000313" key="2">
    <source>
        <dbReference type="EMBL" id="MCB4807415.1"/>
    </source>
</evidence>
<dbReference type="Proteomes" id="UP001139286">
    <property type="component" value="Unassembled WGS sequence"/>
</dbReference>
<evidence type="ECO:0000313" key="3">
    <source>
        <dbReference type="Proteomes" id="UP001139286"/>
    </source>
</evidence>
<comment type="caution">
    <text evidence="2">The sequence shown here is derived from an EMBL/GenBank/DDBJ whole genome shotgun (WGS) entry which is preliminary data.</text>
</comment>
<feature type="signal peptide" evidence="1">
    <location>
        <begin position="1"/>
        <end position="18"/>
    </location>
</feature>
<evidence type="ECO:0000256" key="1">
    <source>
        <dbReference type="SAM" id="SignalP"/>
    </source>
</evidence>
<keyword evidence="1" id="KW-0732">Signal</keyword>
<keyword evidence="3" id="KW-1185">Reference proteome</keyword>
<name>A0A9X1I5W5_9FLAO</name>
<reference evidence="2" key="1">
    <citation type="submission" date="2021-10" db="EMBL/GenBank/DDBJ databases">
        <title>Tamlana sargassums sp. nov., and Tamlana laminarinivorans sp. nov., two new bacteria isolated from the brown alga.</title>
        <authorList>
            <person name="Li J."/>
        </authorList>
    </citation>
    <scope>NUCLEOTIDE SEQUENCE</scope>
    <source>
        <strain evidence="2">62-3</strain>
    </source>
</reference>